<reference evidence="4" key="1">
    <citation type="submission" date="2023-07" db="EMBL/GenBank/DDBJ databases">
        <title>Sequencing the genomes of 1000 actinobacteria strains.</title>
        <authorList>
            <person name="Klenk H.-P."/>
        </authorList>
    </citation>
    <scope>NUCLEOTIDE SEQUENCE</scope>
    <source>
        <strain evidence="4">DSM 107476</strain>
    </source>
</reference>
<dbReference type="PANTHER" id="PTHR10566:SF113">
    <property type="entry name" value="PROTEIN ACTIVITY OF BC1 COMPLEX KINASE 7, CHLOROPLASTIC"/>
    <property type="match status" value="1"/>
</dbReference>
<dbReference type="InterPro" id="IPR050154">
    <property type="entry name" value="UbiB_kinase"/>
</dbReference>
<feature type="transmembrane region" description="Helical" evidence="2">
    <location>
        <begin position="49"/>
        <end position="70"/>
    </location>
</feature>
<dbReference type="PANTHER" id="PTHR10566">
    <property type="entry name" value="CHAPERONE-ACTIVITY OF BC1 COMPLEX CABC1 -RELATED"/>
    <property type="match status" value="1"/>
</dbReference>
<evidence type="ECO:0000256" key="1">
    <source>
        <dbReference type="ARBA" id="ARBA00009670"/>
    </source>
</evidence>
<evidence type="ECO:0000256" key="2">
    <source>
        <dbReference type="SAM" id="Phobius"/>
    </source>
</evidence>
<dbReference type="InterPro" id="IPR000719">
    <property type="entry name" value="Prot_kinase_dom"/>
</dbReference>
<feature type="transmembrane region" description="Helical" evidence="2">
    <location>
        <begin position="612"/>
        <end position="632"/>
    </location>
</feature>
<organism evidence="4 5">
    <name type="scientific">Corynebacterium guangdongense</name>
    <dbReference type="NCBI Taxonomy" id="1783348"/>
    <lineage>
        <taxon>Bacteria</taxon>
        <taxon>Bacillati</taxon>
        <taxon>Actinomycetota</taxon>
        <taxon>Actinomycetes</taxon>
        <taxon>Mycobacteriales</taxon>
        <taxon>Corynebacteriaceae</taxon>
        <taxon>Corynebacterium</taxon>
    </lineage>
</organism>
<dbReference type="PROSITE" id="PS50011">
    <property type="entry name" value="PROTEIN_KINASE_DOM"/>
    <property type="match status" value="1"/>
</dbReference>
<keyword evidence="2" id="KW-0472">Membrane</keyword>
<dbReference type="Pfam" id="PF03109">
    <property type="entry name" value="ABC1"/>
    <property type="match status" value="1"/>
</dbReference>
<dbReference type="Proteomes" id="UP001180840">
    <property type="component" value="Unassembled WGS sequence"/>
</dbReference>
<name>A0ABU1ZYG7_9CORY</name>
<keyword evidence="5" id="KW-1185">Reference proteome</keyword>
<dbReference type="EMBL" id="JAVDXZ010000001">
    <property type="protein sequence ID" value="MDR7329292.1"/>
    <property type="molecule type" value="Genomic_DNA"/>
</dbReference>
<dbReference type="CDD" id="cd05121">
    <property type="entry name" value="ABC1_ADCK3-like"/>
    <property type="match status" value="1"/>
</dbReference>
<evidence type="ECO:0000259" key="3">
    <source>
        <dbReference type="PROSITE" id="PS50011"/>
    </source>
</evidence>
<evidence type="ECO:0000313" key="4">
    <source>
        <dbReference type="EMBL" id="MDR7329292.1"/>
    </source>
</evidence>
<feature type="domain" description="Protein kinase" evidence="3">
    <location>
        <begin position="236"/>
        <end position="681"/>
    </location>
</feature>
<keyword evidence="2" id="KW-0812">Transmembrane</keyword>
<dbReference type="InterPro" id="IPR011009">
    <property type="entry name" value="Kinase-like_dom_sf"/>
</dbReference>
<dbReference type="InterPro" id="IPR004147">
    <property type="entry name" value="ABC1_dom"/>
</dbReference>
<feature type="transmembrane region" description="Helical" evidence="2">
    <location>
        <begin position="644"/>
        <end position="669"/>
    </location>
</feature>
<evidence type="ECO:0000313" key="5">
    <source>
        <dbReference type="Proteomes" id="UP001180840"/>
    </source>
</evidence>
<gene>
    <name evidence="4" type="ORF">J2S39_000968</name>
</gene>
<feature type="transmembrane region" description="Helical" evidence="2">
    <location>
        <begin position="12"/>
        <end position="37"/>
    </location>
</feature>
<keyword evidence="4" id="KW-0830">Ubiquinone</keyword>
<dbReference type="RefSeq" id="WP_290198247.1">
    <property type="nucleotide sequence ID" value="NZ_CP047654.1"/>
</dbReference>
<protein>
    <submittedName>
        <fullName evidence="4">Ubiquinone biosynthesis protein</fullName>
    </submittedName>
</protein>
<dbReference type="SUPFAM" id="SSF56112">
    <property type="entry name" value="Protein kinase-like (PK-like)"/>
    <property type="match status" value="1"/>
</dbReference>
<feature type="transmembrane region" description="Helical" evidence="2">
    <location>
        <begin position="90"/>
        <end position="114"/>
    </location>
</feature>
<proteinExistence type="inferred from homology"/>
<comment type="caution">
    <text evidence="4">The sequence shown here is derived from an EMBL/GenBank/DDBJ whole genome shotgun (WGS) entry which is preliminary data.</text>
</comment>
<comment type="similarity">
    <text evidence="1">Belongs to the protein kinase superfamily. ADCK protein kinase family.</text>
</comment>
<sequence>MNFPALEGVGGVLLVIGAIVVAAAVTGVLTMVLAVVMRRLLGVPVGWPRTVAVAALVVLSTAGIFGATLWDLSVTVEGVFTGVNFGSTLLILAIATMWMLAFGSAALTILEILAPTGSLPNPLRVAVGMRGRRHRNRRYRQVISIFARHGLAVPFTRSRDSATEEVARRFRRALEEAGTTFVKLGQNLSTRSDVLPAAFTRELSKLQSDATPAPWPDIAQALQTELKDDPQRLFAWIDREPLAAASIAQIHRATLLDGTEVVLKIQRPGTRDEVMRDTDILVEICDWLDLNTPWGADIGIADLARSFSLSLREELDYRVEARNMEDMNRVLADGPVIAPTVYPEISTQRLLVMDYFDGVTVGRGLEVLAQLPAETRARLGEVLMTSVMRQVMESGIFHADIHPGNVILLQERRGWRLGLLDFGVVGRIDRGTQQNLTRIFAAIDTGDTGILSASVLDLVGRPTGFDEQDFNRQVGQMLAKYRSGLGGSLTGLVTEIMSVVADFRLAIPAPVAFAMRSLAGTEGTLNLIDPEVNIVELAKREGTATVKRWLRPGNLRDSVEATVIETIPMLRELPRNVNATLGDLHAGRLTINMRFFNDEGDRFFITRLLQQITLAVLSGFSILGGVVLMTFGESGPMVTTDMSFLQAVGFIVLFVGFILALRVVTAVIFRESDHTKAFLRR</sequence>
<keyword evidence="2" id="KW-1133">Transmembrane helix</keyword>
<accession>A0ABU1ZYG7</accession>